<evidence type="ECO:0000256" key="5">
    <source>
        <dbReference type="ARBA" id="ARBA00023014"/>
    </source>
</evidence>
<dbReference type="PRINTS" id="PR00090">
    <property type="entry name" value="RNGDIOXGNASE"/>
</dbReference>
<dbReference type="EMBL" id="KB822712">
    <property type="protein sequence ID" value="ETN45324.1"/>
    <property type="molecule type" value="Genomic_DNA"/>
</dbReference>
<dbReference type="eggNOG" id="ENOG502QQJW">
    <property type="taxonomic scope" value="Eukaryota"/>
</dbReference>
<keyword evidence="6" id="KW-0812">Transmembrane</keyword>
<dbReference type="InterPro" id="IPR036922">
    <property type="entry name" value="Rieske_2Fe-2S_sf"/>
</dbReference>
<dbReference type="Gene3D" id="3.90.380.10">
    <property type="entry name" value="Naphthalene 1,2-dioxygenase Alpha Subunit, Chain A, domain 1"/>
    <property type="match status" value="1"/>
</dbReference>
<dbReference type="GO" id="GO:0016491">
    <property type="term" value="F:oxidoreductase activity"/>
    <property type="evidence" value="ECO:0007669"/>
    <property type="project" value="UniProtKB-KW"/>
</dbReference>
<evidence type="ECO:0000256" key="6">
    <source>
        <dbReference type="SAM" id="Phobius"/>
    </source>
</evidence>
<name>W2SBL8_CYPE1</name>
<dbReference type="InterPro" id="IPR001663">
    <property type="entry name" value="Rng_hydr_dOase-A"/>
</dbReference>
<feature type="transmembrane region" description="Helical" evidence="6">
    <location>
        <begin position="12"/>
        <end position="38"/>
    </location>
</feature>
<keyword evidence="4" id="KW-0408">Iron</keyword>
<dbReference type="RefSeq" id="XP_008712052.1">
    <property type="nucleotide sequence ID" value="XM_008713830.1"/>
</dbReference>
<evidence type="ECO:0000256" key="4">
    <source>
        <dbReference type="ARBA" id="ARBA00023004"/>
    </source>
</evidence>
<dbReference type="PANTHER" id="PTHR43756:SF6">
    <property type="entry name" value="CLUSTER-BINDING PROTEIN, PUTATIVE (AFU_ORTHOLOGUE AFUA_6G03920)-RELATED"/>
    <property type="match status" value="1"/>
</dbReference>
<keyword evidence="5" id="KW-0411">Iron-sulfur</keyword>
<evidence type="ECO:0000259" key="7">
    <source>
        <dbReference type="PROSITE" id="PS51296"/>
    </source>
</evidence>
<dbReference type="GO" id="GO:0051537">
    <property type="term" value="F:2 iron, 2 sulfur cluster binding"/>
    <property type="evidence" value="ECO:0007669"/>
    <property type="project" value="UniProtKB-KW"/>
</dbReference>
<feature type="domain" description="Rieske" evidence="7">
    <location>
        <begin position="84"/>
        <end position="180"/>
    </location>
</feature>
<dbReference type="InterPro" id="IPR017941">
    <property type="entry name" value="Rieske_2Fe-2S"/>
</dbReference>
<dbReference type="HOGENOM" id="CLU_026244_1_3_1"/>
<dbReference type="Gene3D" id="2.102.10.10">
    <property type="entry name" value="Rieske [2Fe-2S] iron-sulphur domain"/>
    <property type="match status" value="1"/>
</dbReference>
<dbReference type="InParanoid" id="W2SBL8"/>
<proteinExistence type="predicted"/>
<evidence type="ECO:0000256" key="2">
    <source>
        <dbReference type="ARBA" id="ARBA00022723"/>
    </source>
</evidence>
<gene>
    <name evidence="8" type="ORF">HMPREF1541_09155</name>
</gene>
<keyword evidence="6" id="KW-1133">Transmembrane helix</keyword>
<dbReference type="PROSITE" id="PS51296">
    <property type="entry name" value="RIESKE"/>
    <property type="match status" value="1"/>
</dbReference>
<evidence type="ECO:0000313" key="8">
    <source>
        <dbReference type="EMBL" id="ETN45324.1"/>
    </source>
</evidence>
<keyword evidence="9" id="KW-1185">Reference proteome</keyword>
<dbReference type="VEuPathDB" id="FungiDB:HMPREF1541_09155"/>
<keyword evidence="2" id="KW-0479">Metal-binding</keyword>
<keyword evidence="3" id="KW-0560">Oxidoreductase</keyword>
<evidence type="ECO:0000313" key="9">
    <source>
        <dbReference type="Proteomes" id="UP000030752"/>
    </source>
</evidence>
<sequence>MNAVISEWDKNSLSFVAVFAAASCLTYLVLVPLATAIYGTSNDSKSSRIGIDSAEKGVPLRQDDLSDTELFELEKRAFFSKTWLYACHQSRFERPGDYFTFDIAGISFFLVLGKDHKIRAFHNVCRHRAYTVVRKACGTTTRFACRYHGWQYDDRGKLLKAPKFDEQPGFVPEENGLWEIKLVQTREGLLFVNFDGNTMDLPFNDVASRVKLADLTWLDGFSLETETNWKQIANVFTEMARKSRRSFGWPIKRRQARPVELLGPLSIAFELESSVWGTVTMLPTSTLASTLRLDLFAKDGRQPSKATIDRLRWNLEQDMTAVDQSASASHESRAPFVYECGGKWIDLTAILAQHQRSERQAQRKLQPAIRITGFDFADTDAADLCEAVDALASTQEEVSLPCTRVPSFSRRLDW</sequence>
<dbReference type="PANTHER" id="PTHR43756">
    <property type="entry name" value="CHOLINE MONOOXYGENASE, CHLOROPLASTIC"/>
    <property type="match status" value="1"/>
</dbReference>
<evidence type="ECO:0000256" key="3">
    <source>
        <dbReference type="ARBA" id="ARBA00023002"/>
    </source>
</evidence>
<organism evidence="8 9">
    <name type="scientific">Cyphellophora europaea (strain CBS 101466)</name>
    <name type="common">Phialophora europaea</name>
    <dbReference type="NCBI Taxonomy" id="1220924"/>
    <lineage>
        <taxon>Eukaryota</taxon>
        <taxon>Fungi</taxon>
        <taxon>Dikarya</taxon>
        <taxon>Ascomycota</taxon>
        <taxon>Pezizomycotina</taxon>
        <taxon>Eurotiomycetes</taxon>
        <taxon>Chaetothyriomycetidae</taxon>
        <taxon>Chaetothyriales</taxon>
        <taxon>Cyphellophoraceae</taxon>
        <taxon>Cyphellophora</taxon>
    </lineage>
</organism>
<dbReference type="OrthoDB" id="426882at2759"/>
<protein>
    <recommendedName>
        <fullName evidence="7">Rieske domain-containing protein</fullName>
    </recommendedName>
</protein>
<dbReference type="CDD" id="cd03469">
    <property type="entry name" value="Rieske_RO_Alpha_N"/>
    <property type="match status" value="1"/>
</dbReference>
<evidence type="ECO:0000256" key="1">
    <source>
        <dbReference type="ARBA" id="ARBA00022714"/>
    </source>
</evidence>
<dbReference type="GO" id="GO:0046872">
    <property type="term" value="F:metal ion binding"/>
    <property type="evidence" value="ECO:0007669"/>
    <property type="project" value="UniProtKB-KW"/>
</dbReference>
<reference evidence="8 9" key="1">
    <citation type="submission" date="2013-03" db="EMBL/GenBank/DDBJ databases">
        <title>The Genome Sequence of Phialophora europaea CBS 101466.</title>
        <authorList>
            <consortium name="The Broad Institute Genomics Platform"/>
            <person name="Cuomo C."/>
            <person name="de Hoog S."/>
            <person name="Gorbushina A."/>
            <person name="Walker B."/>
            <person name="Young S.K."/>
            <person name="Zeng Q."/>
            <person name="Gargeya S."/>
            <person name="Fitzgerald M."/>
            <person name="Haas B."/>
            <person name="Abouelleil A."/>
            <person name="Allen A.W."/>
            <person name="Alvarado L."/>
            <person name="Arachchi H.M."/>
            <person name="Berlin A.M."/>
            <person name="Chapman S.B."/>
            <person name="Gainer-Dewar J."/>
            <person name="Goldberg J."/>
            <person name="Griggs A."/>
            <person name="Gujja S."/>
            <person name="Hansen M."/>
            <person name="Howarth C."/>
            <person name="Imamovic A."/>
            <person name="Ireland A."/>
            <person name="Larimer J."/>
            <person name="McCowan C."/>
            <person name="Murphy C."/>
            <person name="Pearson M."/>
            <person name="Poon T.W."/>
            <person name="Priest M."/>
            <person name="Roberts A."/>
            <person name="Saif S."/>
            <person name="Shea T."/>
            <person name="Sisk P."/>
            <person name="Sykes S."/>
            <person name="Wortman J."/>
            <person name="Nusbaum C."/>
            <person name="Birren B."/>
        </authorList>
    </citation>
    <scope>NUCLEOTIDE SEQUENCE [LARGE SCALE GENOMIC DNA]</scope>
    <source>
        <strain evidence="8 9">CBS 101466</strain>
    </source>
</reference>
<dbReference type="STRING" id="1220924.W2SBL8"/>
<dbReference type="Pfam" id="PF00355">
    <property type="entry name" value="Rieske"/>
    <property type="match status" value="1"/>
</dbReference>
<keyword evidence="1" id="KW-0001">2Fe-2S</keyword>
<dbReference type="Proteomes" id="UP000030752">
    <property type="component" value="Unassembled WGS sequence"/>
</dbReference>
<dbReference type="GeneID" id="19976494"/>
<keyword evidence="6" id="KW-0472">Membrane</keyword>
<accession>W2SBL8</accession>
<dbReference type="SUPFAM" id="SSF50022">
    <property type="entry name" value="ISP domain"/>
    <property type="match status" value="1"/>
</dbReference>
<dbReference type="AlphaFoldDB" id="W2SBL8"/>